<dbReference type="Proteomes" id="UP000594262">
    <property type="component" value="Unplaced"/>
</dbReference>
<dbReference type="OrthoDB" id="3592703at2759"/>
<evidence type="ECO:0000256" key="2">
    <source>
        <dbReference type="SAM" id="Phobius"/>
    </source>
</evidence>
<dbReference type="InterPro" id="IPR001107">
    <property type="entry name" value="Band_7"/>
</dbReference>
<keyword evidence="2" id="KW-1133">Transmembrane helix</keyword>
<dbReference type="PANTHER" id="PTHR10264">
    <property type="entry name" value="BAND 7 PROTEIN-RELATED"/>
    <property type="match status" value="1"/>
</dbReference>
<dbReference type="AlphaFoldDB" id="A0A7M5VA99"/>
<dbReference type="Gene3D" id="3.30.1050.10">
    <property type="entry name" value="SCP2 sterol-binding domain"/>
    <property type="match status" value="1"/>
</dbReference>
<protein>
    <recommendedName>
        <fullName evidence="3">Band 7 domain-containing protein</fullName>
    </recommendedName>
</protein>
<accession>A0A7M5VA99</accession>
<evidence type="ECO:0000256" key="1">
    <source>
        <dbReference type="ARBA" id="ARBA00008164"/>
    </source>
</evidence>
<dbReference type="EnsemblMetazoa" id="CLYHEMT006563.1">
    <property type="protein sequence ID" value="CLYHEMP006563.1"/>
    <property type="gene ID" value="CLYHEMG006563"/>
</dbReference>
<dbReference type="InterPro" id="IPR043202">
    <property type="entry name" value="Band-7_stomatin-like"/>
</dbReference>
<dbReference type="InterPro" id="IPR001972">
    <property type="entry name" value="Stomatin_HflK_fam"/>
</dbReference>
<dbReference type="Gene3D" id="3.30.479.30">
    <property type="entry name" value="Band 7 domain"/>
    <property type="match status" value="1"/>
</dbReference>
<dbReference type="InterPro" id="IPR036527">
    <property type="entry name" value="SCP2_sterol-bd_dom_sf"/>
</dbReference>
<reference evidence="4" key="1">
    <citation type="submission" date="2021-01" db="UniProtKB">
        <authorList>
            <consortium name="EnsemblMetazoa"/>
        </authorList>
    </citation>
    <scope>IDENTIFICATION</scope>
</reference>
<dbReference type="SUPFAM" id="SSF117892">
    <property type="entry name" value="Band 7/SPFH domain"/>
    <property type="match status" value="1"/>
</dbReference>
<feature type="transmembrane region" description="Helical" evidence="2">
    <location>
        <begin position="38"/>
        <end position="63"/>
    </location>
</feature>
<dbReference type="PANTHER" id="PTHR10264:SF130">
    <property type="entry name" value="STOMATIN-LIKE PROTEIN 1"/>
    <property type="match status" value="1"/>
</dbReference>
<comment type="similarity">
    <text evidence="1">Belongs to the band 7/mec-2 family.</text>
</comment>
<dbReference type="Pfam" id="PF02036">
    <property type="entry name" value="SCP2"/>
    <property type="match status" value="1"/>
</dbReference>
<dbReference type="GO" id="GO:0009898">
    <property type="term" value="C:cytoplasmic side of plasma membrane"/>
    <property type="evidence" value="ECO:0007669"/>
    <property type="project" value="UniProtKB-ARBA"/>
</dbReference>
<dbReference type="InterPro" id="IPR036013">
    <property type="entry name" value="Band_7/SPFH_dom_sf"/>
</dbReference>
<dbReference type="GeneID" id="136804450"/>
<organism evidence="4 5">
    <name type="scientific">Clytia hemisphaerica</name>
    <dbReference type="NCBI Taxonomy" id="252671"/>
    <lineage>
        <taxon>Eukaryota</taxon>
        <taxon>Metazoa</taxon>
        <taxon>Cnidaria</taxon>
        <taxon>Hydrozoa</taxon>
        <taxon>Hydroidolina</taxon>
        <taxon>Leptothecata</taxon>
        <taxon>Obeliida</taxon>
        <taxon>Clytiidae</taxon>
        <taxon>Clytia</taxon>
    </lineage>
</organism>
<evidence type="ECO:0000313" key="5">
    <source>
        <dbReference type="Proteomes" id="UP000594262"/>
    </source>
</evidence>
<dbReference type="FunFam" id="3.30.479.30:FF:000004">
    <property type="entry name" value="Putative membrane protease family, stomatin"/>
    <property type="match status" value="1"/>
</dbReference>
<name>A0A7M5VA99_9CNID</name>
<dbReference type="RefSeq" id="XP_066917251.1">
    <property type="nucleotide sequence ID" value="XM_067061150.1"/>
</dbReference>
<evidence type="ECO:0000259" key="3">
    <source>
        <dbReference type="SMART" id="SM00244"/>
    </source>
</evidence>
<dbReference type="PRINTS" id="PR00721">
    <property type="entry name" value="STOMATIN"/>
</dbReference>
<keyword evidence="5" id="KW-1185">Reference proteome</keyword>
<dbReference type="Pfam" id="PF01145">
    <property type="entry name" value="Band_7"/>
    <property type="match status" value="1"/>
</dbReference>
<evidence type="ECO:0000313" key="4">
    <source>
        <dbReference type="EnsemblMetazoa" id="CLYHEMP006563.1"/>
    </source>
</evidence>
<keyword evidence="2" id="KW-0812">Transmembrane</keyword>
<sequence length="386" mass="43169">MVKYTSLEINSNEATTVYFDECERKDAAGKPSYGPCDILMLILIYTIWFITLPFTFCCSFKIIPQCQRVIVYRLGRILPLKGPGLITVIPCIDKLKRVDMRMRAFKVPPQEIMTVDNGVLKIGADVQYRYVDPILTQTIQDLDHSLRVSGQASLTSIISCNDIAFVKHEKQLLQQRLQSHLNKVVSAWGIEIARFEMEHSTVMKERGGITPSSQNDDDEVDGAEMIMNLIKSVVSPEGNVFSGLSIPHVSPTDVLPNYTPTLSSSTQKVAAPALLNAAELFSIAKGIIDEPLCQQINAVFQFQIQYTDSSTRTWTVDVKNSPGFVIEGPVAGFPDVVFKLEEQIFQKIFYGQLTPRQAYMNSQLTFNGSLATAMKLELLIKRLKAM</sequence>
<dbReference type="SUPFAM" id="SSF55718">
    <property type="entry name" value="SCP-like"/>
    <property type="match status" value="1"/>
</dbReference>
<keyword evidence="2" id="KW-0472">Membrane</keyword>
<dbReference type="SMART" id="SM00244">
    <property type="entry name" value="PHB"/>
    <property type="match status" value="1"/>
</dbReference>
<proteinExistence type="inferred from homology"/>
<dbReference type="InterPro" id="IPR003033">
    <property type="entry name" value="SCP2_sterol-bd_dom"/>
</dbReference>
<feature type="domain" description="Band 7" evidence="3">
    <location>
        <begin position="58"/>
        <end position="233"/>
    </location>
</feature>